<evidence type="ECO:0000313" key="1">
    <source>
        <dbReference type="EMBL" id="CAG8786330.1"/>
    </source>
</evidence>
<evidence type="ECO:0000313" key="2">
    <source>
        <dbReference type="Proteomes" id="UP000789405"/>
    </source>
</evidence>
<sequence length="121" mass="14179">LALSNPNEDENSKEDEKSMWKNIENELEKIQIEELGYDHPLCSGILDDSSKPFTEEDKKVFKAPSRKFLIQHDETLKDICKKFVLGKTVYLNYFSFYLLFVRKNSRKNQAKKTQIIGKETT</sequence>
<comment type="caution">
    <text evidence="1">The sequence shown here is derived from an EMBL/GenBank/DDBJ whole genome shotgun (WGS) entry which is preliminary data.</text>
</comment>
<accession>A0A9N9JMM3</accession>
<gene>
    <name evidence="1" type="ORF">DERYTH_LOCUS20479</name>
</gene>
<name>A0A9N9JMM3_9GLOM</name>
<feature type="non-terminal residue" evidence="1">
    <location>
        <position position="1"/>
    </location>
</feature>
<proteinExistence type="predicted"/>
<reference evidence="1" key="1">
    <citation type="submission" date="2021-06" db="EMBL/GenBank/DDBJ databases">
        <authorList>
            <person name="Kallberg Y."/>
            <person name="Tangrot J."/>
            <person name="Rosling A."/>
        </authorList>
    </citation>
    <scope>NUCLEOTIDE SEQUENCE</scope>
    <source>
        <strain evidence="1">MA453B</strain>
    </source>
</reference>
<protein>
    <submittedName>
        <fullName evidence="1">16491_t:CDS:1</fullName>
    </submittedName>
</protein>
<dbReference type="AlphaFoldDB" id="A0A9N9JMM3"/>
<keyword evidence="2" id="KW-1185">Reference proteome</keyword>
<organism evidence="1 2">
    <name type="scientific">Dentiscutata erythropus</name>
    <dbReference type="NCBI Taxonomy" id="1348616"/>
    <lineage>
        <taxon>Eukaryota</taxon>
        <taxon>Fungi</taxon>
        <taxon>Fungi incertae sedis</taxon>
        <taxon>Mucoromycota</taxon>
        <taxon>Glomeromycotina</taxon>
        <taxon>Glomeromycetes</taxon>
        <taxon>Diversisporales</taxon>
        <taxon>Gigasporaceae</taxon>
        <taxon>Dentiscutata</taxon>
    </lineage>
</organism>
<dbReference type="EMBL" id="CAJVPY010024212">
    <property type="protein sequence ID" value="CAG8786330.1"/>
    <property type="molecule type" value="Genomic_DNA"/>
</dbReference>
<dbReference type="Proteomes" id="UP000789405">
    <property type="component" value="Unassembled WGS sequence"/>
</dbReference>